<organism evidence="1 2">
    <name type="scientific">Sporosarcina luteola</name>
    <dbReference type="NCBI Taxonomy" id="582850"/>
    <lineage>
        <taxon>Bacteria</taxon>
        <taxon>Bacillati</taxon>
        <taxon>Bacillota</taxon>
        <taxon>Bacilli</taxon>
        <taxon>Bacillales</taxon>
        <taxon>Caryophanaceae</taxon>
        <taxon>Sporosarcina</taxon>
    </lineage>
</organism>
<keyword evidence="2" id="KW-1185">Reference proteome</keyword>
<dbReference type="AlphaFoldDB" id="A0A511Z6Q3"/>
<proteinExistence type="predicted"/>
<name>A0A511Z6Q3_9BACL</name>
<sequence>MAISKQAKAHLIVRFFVGKWLSGDKSVVSGDNTLLSGDKAALSGDNYVLSGDKADPSGDSPTI</sequence>
<dbReference type="EMBL" id="BJYL01000017">
    <property type="protein sequence ID" value="GEN83118.1"/>
    <property type="molecule type" value="Genomic_DNA"/>
</dbReference>
<gene>
    <name evidence="1" type="ORF">SLU01_14300</name>
</gene>
<comment type="caution">
    <text evidence="1">The sequence shown here is derived from an EMBL/GenBank/DDBJ whole genome shotgun (WGS) entry which is preliminary data.</text>
</comment>
<dbReference type="Proteomes" id="UP000321901">
    <property type="component" value="Unassembled WGS sequence"/>
</dbReference>
<evidence type="ECO:0000313" key="2">
    <source>
        <dbReference type="Proteomes" id="UP000321901"/>
    </source>
</evidence>
<accession>A0A511Z6Q3</accession>
<protein>
    <submittedName>
        <fullName evidence="1">Uncharacterized protein</fullName>
    </submittedName>
</protein>
<evidence type="ECO:0000313" key="1">
    <source>
        <dbReference type="EMBL" id="GEN83118.1"/>
    </source>
</evidence>
<reference evidence="1 2" key="1">
    <citation type="submission" date="2019-07" db="EMBL/GenBank/DDBJ databases">
        <title>Whole genome shotgun sequence of Sporosarcina luteola NBRC 105378.</title>
        <authorList>
            <person name="Hosoyama A."/>
            <person name="Uohara A."/>
            <person name="Ohji S."/>
            <person name="Ichikawa N."/>
        </authorList>
    </citation>
    <scope>NUCLEOTIDE SEQUENCE [LARGE SCALE GENOMIC DNA]</scope>
    <source>
        <strain evidence="1 2">NBRC 105378</strain>
    </source>
</reference>